<dbReference type="PANTHER" id="PTHR45629">
    <property type="entry name" value="SNF2/RAD54 FAMILY MEMBER"/>
    <property type="match status" value="1"/>
</dbReference>
<feature type="domain" description="SWIM-type" evidence="3">
    <location>
        <begin position="114"/>
        <end position="145"/>
    </location>
</feature>
<keyword evidence="2" id="KW-0862">Zinc</keyword>
<gene>
    <name evidence="6" type="ORF">SAMN04489760_10120</name>
</gene>
<dbReference type="GO" id="GO:0016787">
    <property type="term" value="F:hydrolase activity"/>
    <property type="evidence" value="ECO:0007669"/>
    <property type="project" value="UniProtKB-KW"/>
</dbReference>
<dbReference type="PROSITE" id="PS51192">
    <property type="entry name" value="HELICASE_ATP_BIND_1"/>
    <property type="match status" value="1"/>
</dbReference>
<dbReference type="InterPro" id="IPR022138">
    <property type="entry name" value="DUF3670"/>
</dbReference>
<dbReference type="PANTHER" id="PTHR45629:SF7">
    <property type="entry name" value="DNA EXCISION REPAIR PROTEIN ERCC-6-RELATED"/>
    <property type="match status" value="1"/>
</dbReference>
<dbReference type="PROSITE" id="PS50966">
    <property type="entry name" value="ZF_SWIM"/>
    <property type="match status" value="1"/>
</dbReference>
<dbReference type="InterPro" id="IPR001650">
    <property type="entry name" value="Helicase_C-like"/>
</dbReference>
<accession>A0A1H7U849</accession>
<reference evidence="6 7" key="1">
    <citation type="submission" date="2016-10" db="EMBL/GenBank/DDBJ databases">
        <authorList>
            <person name="de Groot N.N."/>
        </authorList>
    </citation>
    <scope>NUCLEOTIDE SEQUENCE [LARGE SCALE GENOMIC DNA]</scope>
    <source>
        <strain evidence="6 7">DSM 8423</strain>
    </source>
</reference>
<dbReference type="InterPro" id="IPR000330">
    <property type="entry name" value="SNF2_N"/>
</dbReference>
<dbReference type="OrthoDB" id="18878at2"/>
<dbReference type="PROSITE" id="PS51194">
    <property type="entry name" value="HELICASE_CTER"/>
    <property type="match status" value="1"/>
</dbReference>
<keyword evidence="2" id="KW-0479">Metal-binding</keyword>
<dbReference type="GO" id="GO:0008270">
    <property type="term" value="F:zinc ion binding"/>
    <property type="evidence" value="ECO:0007669"/>
    <property type="project" value="UniProtKB-KW"/>
</dbReference>
<evidence type="ECO:0000259" key="4">
    <source>
        <dbReference type="PROSITE" id="PS51192"/>
    </source>
</evidence>
<dbReference type="EMBL" id="FOBS01000001">
    <property type="protein sequence ID" value="SEL92944.1"/>
    <property type="molecule type" value="Genomic_DNA"/>
</dbReference>
<evidence type="ECO:0000313" key="7">
    <source>
        <dbReference type="Proteomes" id="UP000198744"/>
    </source>
</evidence>
<dbReference type="InterPro" id="IPR038718">
    <property type="entry name" value="SNF2-like_sf"/>
</dbReference>
<dbReference type="Gene3D" id="3.40.50.10810">
    <property type="entry name" value="Tandem AAA-ATPase domain"/>
    <property type="match status" value="1"/>
</dbReference>
<feature type="domain" description="Helicase C-terminal" evidence="5">
    <location>
        <begin position="999"/>
        <end position="1151"/>
    </location>
</feature>
<proteinExistence type="predicted"/>
<organism evidence="6 7">
    <name type="scientific">Syntrophus gentianae</name>
    <dbReference type="NCBI Taxonomy" id="43775"/>
    <lineage>
        <taxon>Bacteria</taxon>
        <taxon>Pseudomonadati</taxon>
        <taxon>Thermodesulfobacteriota</taxon>
        <taxon>Syntrophia</taxon>
        <taxon>Syntrophales</taxon>
        <taxon>Syntrophaceae</taxon>
        <taxon>Syntrophus</taxon>
    </lineage>
</organism>
<sequence>MARPAYGKTWWGEQWLNALTHIDYDNRLPRGRSYANKGAVRDLLIEGGTIRAKVQGRRPSPYRITIAVPTMTKADAKRLLDAIAGDPALIARLLNRELDPAVLDCATRLGIPVFPARWKDLGMQCSCPDWAVPCKHLAAVIYLLSREIDGNPFLVFSLRGLDLAAALQKRDVHIGKQADAVLPTFEELFPSEQPGTDTGGEAEALEKLQFSRIPDLATALRNVLPAQPTFFDGGDLREILRRLLARAAVAARRTLETGSPPTSARSLTVENRPCIRLDAGNSPTIVGCDSLSDPAGLDKALAQIEPARLADYPPEVAAFHSVRLMALHLIAMGAVVPQLHALRTGAVGLYWLPATLDSEVRLLMQHLADALPAGLVSSGKAKKRRVLTREGQAKYLCALFLNAFIRQSADAAREKPVGDKTMALFFGKGPIHYDAPGEGSIPGGIYQWLSRYHLTARDYAPVLCLDEGRADQFALELAVESRSAVLEKPVPMAAVLQEANWSQARFGILQTVSLLSEFFPPLNNYLRTGAGKPIKIASEALPDLIFKTLPVIRLLGIRILMPKALEQLLRPRLSMQIKGQPKDGGGFLSAGDIFSFDWKVAVGDHLLSPAEFEKLVKAATGIVRFKGEFIYLDPAGIEHLRNQLSKPPKLSAAELLRVALADEYAGATVKLDVQARKQILKLAEYGDVPLPSGINATLRPYQQRGYAWLVRNACAGFGSVLADDMGLGKTLQVIAAIQRLKEDGKLQDAKALVIVPSSLLTNWQKEVARFAPGLSVDIFHGSKRELQTDRPDILLTTYGIVRSAPAGLKALKWEVVVVDEAQNIKNPATAQTKAVKTIPAATFIAMSGTPVENRLSEYWSIMDFANRGYLGNLTQFVREYATPIQTDHNQQIADRFKRVTAPFLLRRLKTDKSIISDLPDKIVQDQYCTLSSAQTALYESVVQEGLKTISGESDTFKRQGLVLQMILALKQICNHPAHYLKQGKADASASGKVERFLELVDDIYASHEKVLVFTQFREMGTLLGTWLEERHGHAPLFLHGGVTRARRDAMVERFQNDRTERVFLLSLKAGGTGLNLTAASNVIHFDLWWNPAVEAQATDRAYRIGQYKNVQVHRMITRATFEERINDMIQAKKELAEMAVGTGETWIGNLSGEELKDLFSLGR</sequence>
<evidence type="ECO:0000259" key="5">
    <source>
        <dbReference type="PROSITE" id="PS51194"/>
    </source>
</evidence>
<dbReference type="GO" id="GO:0015616">
    <property type="term" value="F:DNA translocase activity"/>
    <property type="evidence" value="ECO:0007669"/>
    <property type="project" value="TreeGrafter"/>
</dbReference>
<evidence type="ECO:0000256" key="2">
    <source>
        <dbReference type="PROSITE-ProRule" id="PRU00325"/>
    </source>
</evidence>
<dbReference type="Proteomes" id="UP000198744">
    <property type="component" value="Unassembled WGS sequence"/>
</dbReference>
<keyword evidence="2" id="KW-0863">Zinc-finger</keyword>
<name>A0A1H7U849_9BACT</name>
<dbReference type="Gene3D" id="3.40.50.300">
    <property type="entry name" value="P-loop containing nucleotide triphosphate hydrolases"/>
    <property type="match status" value="1"/>
</dbReference>
<dbReference type="CDD" id="cd18793">
    <property type="entry name" value="SF2_C_SNF"/>
    <property type="match status" value="1"/>
</dbReference>
<dbReference type="AlphaFoldDB" id="A0A1H7U849"/>
<dbReference type="FunFam" id="3.40.50.300:FF:000533">
    <property type="entry name" value="Helicase, Snf2 family"/>
    <property type="match status" value="1"/>
</dbReference>
<dbReference type="SUPFAM" id="SSF52540">
    <property type="entry name" value="P-loop containing nucleoside triphosphate hydrolases"/>
    <property type="match status" value="2"/>
</dbReference>
<feature type="domain" description="Helicase ATP-binding" evidence="4">
    <location>
        <begin position="710"/>
        <end position="868"/>
    </location>
</feature>
<dbReference type="Pfam" id="PF00176">
    <property type="entry name" value="SNF2-rel_dom"/>
    <property type="match status" value="1"/>
</dbReference>
<dbReference type="SMART" id="SM00490">
    <property type="entry name" value="HELICc"/>
    <property type="match status" value="1"/>
</dbReference>
<dbReference type="InterPro" id="IPR050496">
    <property type="entry name" value="SNF2_RAD54_helicase_repair"/>
</dbReference>
<dbReference type="InterPro" id="IPR027417">
    <property type="entry name" value="P-loop_NTPase"/>
</dbReference>
<dbReference type="Pfam" id="PF04434">
    <property type="entry name" value="SWIM"/>
    <property type="match status" value="1"/>
</dbReference>
<keyword evidence="1" id="KW-0378">Hydrolase</keyword>
<evidence type="ECO:0000256" key="1">
    <source>
        <dbReference type="ARBA" id="ARBA00022801"/>
    </source>
</evidence>
<evidence type="ECO:0000259" key="3">
    <source>
        <dbReference type="PROSITE" id="PS50966"/>
    </source>
</evidence>
<dbReference type="SMART" id="SM00487">
    <property type="entry name" value="DEXDc"/>
    <property type="match status" value="1"/>
</dbReference>
<keyword evidence="7" id="KW-1185">Reference proteome</keyword>
<evidence type="ECO:0000313" key="6">
    <source>
        <dbReference type="EMBL" id="SEL92944.1"/>
    </source>
</evidence>
<dbReference type="InterPro" id="IPR007527">
    <property type="entry name" value="Znf_SWIM"/>
</dbReference>
<protein>
    <submittedName>
        <fullName evidence="6">SWIM zinc finger</fullName>
    </submittedName>
</protein>
<dbReference type="Pfam" id="PF12419">
    <property type="entry name" value="DUF3670"/>
    <property type="match status" value="1"/>
</dbReference>
<dbReference type="Pfam" id="PF00271">
    <property type="entry name" value="Helicase_C"/>
    <property type="match status" value="1"/>
</dbReference>
<dbReference type="GO" id="GO:0005524">
    <property type="term" value="F:ATP binding"/>
    <property type="evidence" value="ECO:0007669"/>
    <property type="project" value="InterPro"/>
</dbReference>
<dbReference type="InterPro" id="IPR014001">
    <property type="entry name" value="Helicase_ATP-bd"/>
</dbReference>
<dbReference type="STRING" id="43775.SAMN04489760_10120"/>
<dbReference type="InterPro" id="IPR049730">
    <property type="entry name" value="SNF2/RAD54-like_C"/>
</dbReference>